<evidence type="ECO:0000313" key="3">
    <source>
        <dbReference type="Proteomes" id="UP000054477"/>
    </source>
</evidence>
<proteinExistence type="predicted"/>
<gene>
    <name evidence="2" type="ORF">K443DRAFT_677260</name>
</gene>
<name>A0A0C9XDI3_9AGAR</name>
<feature type="compositionally biased region" description="Basic residues" evidence="1">
    <location>
        <begin position="9"/>
        <end position="19"/>
    </location>
</feature>
<evidence type="ECO:0000313" key="2">
    <source>
        <dbReference type="EMBL" id="KIK02911.1"/>
    </source>
</evidence>
<feature type="non-terminal residue" evidence="2">
    <location>
        <position position="1"/>
    </location>
</feature>
<feature type="compositionally biased region" description="Pro residues" evidence="1">
    <location>
        <begin position="50"/>
        <end position="61"/>
    </location>
</feature>
<feature type="region of interest" description="Disordered" evidence="1">
    <location>
        <begin position="1"/>
        <end position="61"/>
    </location>
</feature>
<feature type="non-terminal residue" evidence="2">
    <location>
        <position position="61"/>
    </location>
</feature>
<protein>
    <submittedName>
        <fullName evidence="2">Uncharacterized protein</fullName>
    </submittedName>
</protein>
<reference evidence="2 3" key="1">
    <citation type="submission" date="2014-04" db="EMBL/GenBank/DDBJ databases">
        <authorList>
            <consortium name="DOE Joint Genome Institute"/>
            <person name="Kuo A."/>
            <person name="Kohler A."/>
            <person name="Nagy L.G."/>
            <person name="Floudas D."/>
            <person name="Copeland A."/>
            <person name="Barry K.W."/>
            <person name="Cichocki N."/>
            <person name="Veneault-Fourrey C."/>
            <person name="LaButti K."/>
            <person name="Lindquist E.A."/>
            <person name="Lipzen A."/>
            <person name="Lundell T."/>
            <person name="Morin E."/>
            <person name="Murat C."/>
            <person name="Sun H."/>
            <person name="Tunlid A."/>
            <person name="Henrissat B."/>
            <person name="Grigoriev I.V."/>
            <person name="Hibbett D.S."/>
            <person name="Martin F."/>
            <person name="Nordberg H.P."/>
            <person name="Cantor M.N."/>
            <person name="Hua S.X."/>
        </authorList>
    </citation>
    <scope>NUCLEOTIDE SEQUENCE [LARGE SCALE GENOMIC DNA]</scope>
    <source>
        <strain evidence="2 3">LaAM-08-1</strain>
    </source>
</reference>
<dbReference type="EMBL" id="KN838586">
    <property type="protein sequence ID" value="KIK02911.1"/>
    <property type="molecule type" value="Genomic_DNA"/>
</dbReference>
<accession>A0A0C9XDI3</accession>
<reference evidence="3" key="2">
    <citation type="submission" date="2015-01" db="EMBL/GenBank/DDBJ databases">
        <title>Evolutionary Origins and Diversification of the Mycorrhizal Mutualists.</title>
        <authorList>
            <consortium name="DOE Joint Genome Institute"/>
            <consortium name="Mycorrhizal Genomics Consortium"/>
            <person name="Kohler A."/>
            <person name="Kuo A."/>
            <person name="Nagy L.G."/>
            <person name="Floudas D."/>
            <person name="Copeland A."/>
            <person name="Barry K.W."/>
            <person name="Cichocki N."/>
            <person name="Veneault-Fourrey C."/>
            <person name="LaButti K."/>
            <person name="Lindquist E.A."/>
            <person name="Lipzen A."/>
            <person name="Lundell T."/>
            <person name="Morin E."/>
            <person name="Murat C."/>
            <person name="Riley R."/>
            <person name="Ohm R."/>
            <person name="Sun H."/>
            <person name="Tunlid A."/>
            <person name="Henrissat B."/>
            <person name="Grigoriev I.V."/>
            <person name="Hibbett D.S."/>
            <person name="Martin F."/>
        </authorList>
    </citation>
    <scope>NUCLEOTIDE SEQUENCE [LARGE SCALE GENOMIC DNA]</scope>
    <source>
        <strain evidence="3">LaAM-08-1</strain>
    </source>
</reference>
<dbReference type="HOGENOM" id="CLU_2928987_0_0_1"/>
<organism evidence="2 3">
    <name type="scientific">Laccaria amethystina LaAM-08-1</name>
    <dbReference type="NCBI Taxonomy" id="1095629"/>
    <lineage>
        <taxon>Eukaryota</taxon>
        <taxon>Fungi</taxon>
        <taxon>Dikarya</taxon>
        <taxon>Basidiomycota</taxon>
        <taxon>Agaricomycotina</taxon>
        <taxon>Agaricomycetes</taxon>
        <taxon>Agaricomycetidae</taxon>
        <taxon>Agaricales</taxon>
        <taxon>Agaricineae</taxon>
        <taxon>Hydnangiaceae</taxon>
        <taxon>Laccaria</taxon>
    </lineage>
</organism>
<dbReference type="AlphaFoldDB" id="A0A0C9XDI3"/>
<sequence>TLDDCPRTTIRRPRTRTTPHARMDRQRPHARTTATAHPRMTTAHGYHGPQQPPTHPQRPSV</sequence>
<evidence type="ECO:0000256" key="1">
    <source>
        <dbReference type="SAM" id="MobiDB-lite"/>
    </source>
</evidence>
<dbReference type="Proteomes" id="UP000054477">
    <property type="component" value="Unassembled WGS sequence"/>
</dbReference>
<keyword evidence="3" id="KW-1185">Reference proteome</keyword>